<proteinExistence type="predicted"/>
<protein>
    <submittedName>
        <fullName evidence="1">Uncharacterized protein</fullName>
    </submittedName>
</protein>
<sequence length="82" mass="8683">MSAEIESKLPSWSVIPVNAVIAVSNKEAPYGVYVSAVTTAMAPRRSPASNPDIAYTYSIADRYNSDGGEEFSSTPLVIAGEN</sequence>
<dbReference type="AlphaFoldDB" id="I3R8D3"/>
<reference evidence="1 2" key="1">
    <citation type="journal article" date="2012" name="J. Bacteriol.">
        <title>Complete genome sequence of the metabolically versatile halophilic archaeon Haloferax mediterranei, a poly(3-hydroxybutyrate-co-3-hydroxyvalerate) producer.</title>
        <authorList>
            <person name="Han J."/>
            <person name="Zhang F."/>
            <person name="Hou J."/>
            <person name="Liu X."/>
            <person name="Li M."/>
            <person name="Liu H."/>
            <person name="Cai L."/>
            <person name="Zhang B."/>
            <person name="Chen Y."/>
            <person name="Zhou J."/>
            <person name="Hu S."/>
            <person name="Xiang H."/>
        </authorList>
    </citation>
    <scope>NUCLEOTIDE SEQUENCE [LARGE SCALE GENOMIC DNA]</scope>
    <source>
        <strain evidence="2">ATCC 33500 / DSM 1411 / JCM 8866 / NBRC 14739 / NCIMB 2177 / R-4</strain>
    </source>
</reference>
<evidence type="ECO:0000313" key="1">
    <source>
        <dbReference type="EMBL" id="AFK20493.1"/>
    </source>
</evidence>
<organism evidence="1 2">
    <name type="scientific">Haloferax mediterranei (strain ATCC 33500 / DSM 1411 / JCM 8866 / NBRC 14739 / NCIMB 2177 / R-4)</name>
    <name type="common">Halobacterium mediterranei</name>
    <dbReference type="NCBI Taxonomy" id="523841"/>
    <lineage>
        <taxon>Archaea</taxon>
        <taxon>Methanobacteriati</taxon>
        <taxon>Methanobacteriota</taxon>
        <taxon>Stenosarchaea group</taxon>
        <taxon>Halobacteria</taxon>
        <taxon>Halobacteriales</taxon>
        <taxon>Haloferacaceae</taxon>
        <taxon>Haloferax</taxon>
    </lineage>
</organism>
<gene>
    <name evidence="1" type="ordered locus">HFX_2820</name>
</gene>
<dbReference type="Proteomes" id="UP000006469">
    <property type="component" value="Chromosome"/>
</dbReference>
<name>I3R8D3_HALMT</name>
<dbReference type="KEGG" id="hme:HFX_2820"/>
<evidence type="ECO:0000313" key="2">
    <source>
        <dbReference type="Proteomes" id="UP000006469"/>
    </source>
</evidence>
<accession>I3R8D3</accession>
<dbReference type="EMBL" id="CP001868">
    <property type="protein sequence ID" value="AFK20493.1"/>
    <property type="molecule type" value="Genomic_DNA"/>
</dbReference>
<dbReference type="HOGENOM" id="CLU_2550130_0_0_2"/>